<evidence type="ECO:0000313" key="1">
    <source>
        <dbReference type="EMBL" id="VDP25566.1"/>
    </source>
</evidence>
<dbReference type="AlphaFoldDB" id="A0A3P8G3D8"/>
<gene>
    <name evidence="1" type="ORF">HPBE_LOCUS21453</name>
</gene>
<reference evidence="3" key="2">
    <citation type="submission" date="2019-09" db="UniProtKB">
        <authorList>
            <consortium name="WormBaseParasite"/>
        </authorList>
    </citation>
    <scope>IDENTIFICATION</scope>
</reference>
<dbReference type="WBParaSite" id="HPBE_0002145401-mRNA-1">
    <property type="protein sequence ID" value="HPBE_0002145401-mRNA-1"/>
    <property type="gene ID" value="HPBE_0002145401"/>
</dbReference>
<organism evidence="1">
    <name type="scientific">Heligmosomoides polygyrus</name>
    <name type="common">Parasitic roundworm</name>
    <dbReference type="NCBI Taxonomy" id="6339"/>
    <lineage>
        <taxon>Eukaryota</taxon>
        <taxon>Metazoa</taxon>
        <taxon>Ecdysozoa</taxon>
        <taxon>Nematoda</taxon>
        <taxon>Chromadorea</taxon>
        <taxon>Rhabditida</taxon>
        <taxon>Rhabditina</taxon>
        <taxon>Rhabditomorpha</taxon>
        <taxon>Strongyloidea</taxon>
        <taxon>Heligmosomidae</taxon>
        <taxon>Heligmosomoides</taxon>
    </lineage>
</organism>
<dbReference type="EMBL" id="UZAH01033018">
    <property type="protein sequence ID" value="VDP25566.1"/>
    <property type="molecule type" value="Genomic_DNA"/>
</dbReference>
<evidence type="ECO:0000313" key="3">
    <source>
        <dbReference type="WBParaSite" id="HPBE_0002145401-mRNA-1"/>
    </source>
</evidence>
<evidence type="ECO:0000313" key="2">
    <source>
        <dbReference type="Proteomes" id="UP000050761"/>
    </source>
</evidence>
<keyword evidence="2" id="KW-1185">Reference proteome</keyword>
<accession>A0A3P8G3D8</accession>
<name>A0A3P8G3D8_HELPZ</name>
<sequence>MFLENMNLERQVQAWCDRLVRFGLKLNVKKTEYLTTDVNESSSIKIDGAELALTSVFKYLGSAIASDGGLMTEVNSRVDESEAQRQYVALQYFDGLRNDDVLKMSFNLRQDSKDVLQMSSIVRWDSEDVLKASSNVRRDSEDVPQTSNCARIPNKGN</sequence>
<proteinExistence type="predicted"/>
<dbReference type="OrthoDB" id="410404at2759"/>
<reference evidence="1 2" key="1">
    <citation type="submission" date="2018-11" db="EMBL/GenBank/DDBJ databases">
        <authorList>
            <consortium name="Pathogen Informatics"/>
        </authorList>
    </citation>
    <scope>NUCLEOTIDE SEQUENCE [LARGE SCALE GENOMIC DNA]</scope>
</reference>
<dbReference type="Proteomes" id="UP000050761">
    <property type="component" value="Unassembled WGS sequence"/>
</dbReference>
<protein>
    <submittedName>
        <fullName evidence="3">Retrovirus-related Pol polyprotein from transposon TNT 1-94</fullName>
    </submittedName>
</protein>